<evidence type="ECO:0000256" key="1">
    <source>
        <dbReference type="SAM" id="MobiDB-lite"/>
    </source>
</evidence>
<sequence length="315" mass="33846">MSSNTFSDNLFTSAPTSRKPSLVFRARDGTRTETLPAVGAATAMGKSPKEILRVRRATVSGKKGHDEPELSPLLSGLLDPMIIKTPARIHLTNSKESLSPTRPNTPTPIDDDFEDSGSPTPTRALGDCSNSYTSTVHPCPLPPLCGWPGSPGGSGPPSPHGSGGLPRKRSADFKPVELRRRGAVFDLTSEREIALVRKQEREWVTPVRPQGPTPPVPPPIHPRREDNSEEDNKENIPPVRIGDNVAINPSSVASEMTNLLSITMSQGLHVSTEALGTEEDIAVDSDGSDNGYTSDIDEEDTEASPGPPKKKVRQF</sequence>
<dbReference type="AlphaFoldDB" id="A0AAD5VF42"/>
<name>A0AAD5VF42_9AGAR</name>
<feature type="region of interest" description="Disordered" evidence="1">
    <location>
        <begin position="150"/>
        <end position="174"/>
    </location>
</feature>
<keyword evidence="3" id="KW-1185">Reference proteome</keyword>
<proteinExistence type="predicted"/>
<feature type="region of interest" description="Disordered" evidence="1">
    <location>
        <begin position="203"/>
        <end position="245"/>
    </location>
</feature>
<feature type="compositionally biased region" description="Polar residues" evidence="1">
    <location>
        <begin position="91"/>
        <end position="104"/>
    </location>
</feature>
<feature type="region of interest" description="Disordered" evidence="1">
    <location>
        <begin position="271"/>
        <end position="315"/>
    </location>
</feature>
<gene>
    <name evidence="2" type="ORF">NP233_g12049</name>
</gene>
<protein>
    <submittedName>
        <fullName evidence="2">Uncharacterized protein</fullName>
    </submittedName>
</protein>
<dbReference type="EMBL" id="JANIEX010001608">
    <property type="protein sequence ID" value="KAJ3556134.1"/>
    <property type="molecule type" value="Genomic_DNA"/>
</dbReference>
<feature type="region of interest" description="Disordered" evidence="1">
    <location>
        <begin position="91"/>
        <end position="133"/>
    </location>
</feature>
<reference evidence="2" key="1">
    <citation type="submission" date="2022-07" db="EMBL/GenBank/DDBJ databases">
        <title>Genome Sequence of Leucocoprinus birnbaumii.</title>
        <authorList>
            <person name="Buettner E."/>
        </authorList>
    </citation>
    <scope>NUCLEOTIDE SEQUENCE</scope>
    <source>
        <strain evidence="2">VT141</strain>
    </source>
</reference>
<dbReference type="Proteomes" id="UP001213000">
    <property type="component" value="Unassembled WGS sequence"/>
</dbReference>
<evidence type="ECO:0000313" key="3">
    <source>
        <dbReference type="Proteomes" id="UP001213000"/>
    </source>
</evidence>
<feature type="compositionally biased region" description="Acidic residues" evidence="1">
    <location>
        <begin position="276"/>
        <end position="287"/>
    </location>
</feature>
<evidence type="ECO:0000313" key="2">
    <source>
        <dbReference type="EMBL" id="KAJ3556134.1"/>
    </source>
</evidence>
<accession>A0AAD5VF42</accession>
<feature type="compositionally biased region" description="Pro residues" evidence="1">
    <location>
        <begin position="209"/>
        <end position="220"/>
    </location>
</feature>
<comment type="caution">
    <text evidence="2">The sequence shown here is derived from an EMBL/GenBank/DDBJ whole genome shotgun (WGS) entry which is preliminary data.</text>
</comment>
<organism evidence="2 3">
    <name type="scientific">Leucocoprinus birnbaumii</name>
    <dbReference type="NCBI Taxonomy" id="56174"/>
    <lineage>
        <taxon>Eukaryota</taxon>
        <taxon>Fungi</taxon>
        <taxon>Dikarya</taxon>
        <taxon>Basidiomycota</taxon>
        <taxon>Agaricomycotina</taxon>
        <taxon>Agaricomycetes</taxon>
        <taxon>Agaricomycetidae</taxon>
        <taxon>Agaricales</taxon>
        <taxon>Agaricineae</taxon>
        <taxon>Agaricaceae</taxon>
        <taxon>Leucocoprinus</taxon>
    </lineage>
</organism>